<dbReference type="InterPro" id="IPR035965">
    <property type="entry name" value="PAS-like_dom_sf"/>
</dbReference>
<dbReference type="EMBL" id="DSFP01000068">
    <property type="protein sequence ID" value="HEW46643.1"/>
    <property type="molecule type" value="Genomic_DNA"/>
</dbReference>
<dbReference type="GO" id="GO:0016036">
    <property type="term" value="P:cellular response to phosphate starvation"/>
    <property type="evidence" value="ECO:0007669"/>
    <property type="project" value="TreeGrafter"/>
</dbReference>
<evidence type="ECO:0000256" key="4">
    <source>
        <dbReference type="ARBA" id="ARBA00022679"/>
    </source>
</evidence>
<dbReference type="CDD" id="cd00130">
    <property type="entry name" value="PAS"/>
    <property type="match status" value="1"/>
</dbReference>
<evidence type="ECO:0000256" key="5">
    <source>
        <dbReference type="ARBA" id="ARBA00022777"/>
    </source>
</evidence>
<dbReference type="EC" id="2.7.13.3" evidence="2"/>
<sequence length="342" mass="38787">MEHFSIFDDFEEEVVVIDQNYKIVYANNKYLEDLGYTSLEEVLGMSCYKVSHQREEPCDGECHPCPLREIEKTGRAVNVIHTHYTHNGGEFPVEICAFPLKNGSILQIIKNIKSDKEKYYLFSMSQRLSSISHLALGVAHQISTPLNIIYTYVQMLEKKHGTDEDIEKVKEAILVCKDYVSRLLLMVRNSKERSLIDVKKAVQDSVELIEVYAKEKDVRIEGYFEDCGFLLGSEADIRHIVTNLLINAIDVSEKSKKVVVKTYKEKDYAVISVEDEGPGIEHEEIHKIFLPFYKGKRSKEGEGCGLGLSIVSSIVKDMEGIIEVQTALGEGSKFIVKLPLNV</sequence>
<dbReference type="InterPro" id="IPR005467">
    <property type="entry name" value="His_kinase_dom"/>
</dbReference>
<dbReference type="Gene3D" id="3.30.450.20">
    <property type="entry name" value="PAS domain"/>
    <property type="match status" value="1"/>
</dbReference>
<feature type="domain" description="Histidine kinase" evidence="8">
    <location>
        <begin position="137"/>
        <end position="342"/>
    </location>
</feature>
<keyword evidence="5 9" id="KW-0418">Kinase</keyword>
<dbReference type="InterPro" id="IPR050351">
    <property type="entry name" value="BphY/WalK/GraS-like"/>
</dbReference>
<organism evidence="9">
    <name type="scientific">Hydrogenobacter sp</name>
    <dbReference type="NCBI Taxonomy" id="2152829"/>
    <lineage>
        <taxon>Bacteria</taxon>
        <taxon>Pseudomonadati</taxon>
        <taxon>Aquificota</taxon>
        <taxon>Aquificia</taxon>
        <taxon>Aquificales</taxon>
        <taxon>Aquificaceae</taxon>
        <taxon>Hydrogenobacter</taxon>
    </lineage>
</organism>
<evidence type="ECO:0000256" key="6">
    <source>
        <dbReference type="ARBA" id="ARBA00023012"/>
    </source>
</evidence>
<dbReference type="InterPro" id="IPR003594">
    <property type="entry name" value="HATPase_dom"/>
</dbReference>
<gene>
    <name evidence="9" type="ORF">ENO47_08290</name>
</gene>
<dbReference type="SMART" id="SM00388">
    <property type="entry name" value="HisKA"/>
    <property type="match status" value="1"/>
</dbReference>
<dbReference type="SUPFAM" id="SSF55874">
    <property type="entry name" value="ATPase domain of HSP90 chaperone/DNA topoisomerase II/histidine kinase"/>
    <property type="match status" value="1"/>
</dbReference>
<keyword evidence="7" id="KW-0472">Membrane</keyword>
<dbReference type="Pfam" id="PF13426">
    <property type="entry name" value="PAS_9"/>
    <property type="match status" value="1"/>
</dbReference>
<dbReference type="InterPro" id="IPR003661">
    <property type="entry name" value="HisK_dim/P_dom"/>
</dbReference>
<dbReference type="GO" id="GO:0004721">
    <property type="term" value="F:phosphoprotein phosphatase activity"/>
    <property type="evidence" value="ECO:0007669"/>
    <property type="project" value="TreeGrafter"/>
</dbReference>
<dbReference type="CDD" id="cd00082">
    <property type="entry name" value="HisKA"/>
    <property type="match status" value="1"/>
</dbReference>
<dbReference type="Pfam" id="PF00512">
    <property type="entry name" value="HisKA"/>
    <property type="match status" value="1"/>
</dbReference>
<dbReference type="SUPFAM" id="SSF55785">
    <property type="entry name" value="PYP-like sensor domain (PAS domain)"/>
    <property type="match status" value="1"/>
</dbReference>
<evidence type="ECO:0000256" key="2">
    <source>
        <dbReference type="ARBA" id="ARBA00012438"/>
    </source>
</evidence>
<protein>
    <recommendedName>
        <fullName evidence="2">histidine kinase</fullName>
        <ecNumber evidence="2">2.7.13.3</ecNumber>
    </recommendedName>
</protein>
<name>A0A7C2Z466_9AQUI</name>
<dbReference type="PRINTS" id="PR00344">
    <property type="entry name" value="BCTRLSENSOR"/>
</dbReference>
<dbReference type="CDD" id="cd00075">
    <property type="entry name" value="HATPase"/>
    <property type="match status" value="1"/>
</dbReference>
<dbReference type="InterPro" id="IPR036890">
    <property type="entry name" value="HATPase_C_sf"/>
</dbReference>
<comment type="caution">
    <text evidence="9">The sequence shown here is derived from an EMBL/GenBank/DDBJ whole genome shotgun (WGS) entry which is preliminary data.</text>
</comment>
<accession>A0A7C2Z466</accession>
<dbReference type="PANTHER" id="PTHR45453:SF1">
    <property type="entry name" value="PHOSPHATE REGULON SENSOR PROTEIN PHOR"/>
    <property type="match status" value="1"/>
</dbReference>
<evidence type="ECO:0000259" key="8">
    <source>
        <dbReference type="PROSITE" id="PS50109"/>
    </source>
</evidence>
<dbReference type="PROSITE" id="PS50109">
    <property type="entry name" value="HIS_KIN"/>
    <property type="match status" value="1"/>
</dbReference>
<dbReference type="NCBIfam" id="TIGR00229">
    <property type="entry name" value="sensory_box"/>
    <property type="match status" value="1"/>
</dbReference>
<proteinExistence type="predicted"/>
<dbReference type="PANTHER" id="PTHR45453">
    <property type="entry name" value="PHOSPHATE REGULON SENSOR PROTEIN PHOR"/>
    <property type="match status" value="1"/>
</dbReference>
<dbReference type="Gene3D" id="1.10.287.130">
    <property type="match status" value="1"/>
</dbReference>
<dbReference type="SMART" id="SM00387">
    <property type="entry name" value="HATPase_c"/>
    <property type="match status" value="1"/>
</dbReference>
<dbReference type="InterPro" id="IPR000014">
    <property type="entry name" value="PAS"/>
</dbReference>
<dbReference type="InterPro" id="IPR036097">
    <property type="entry name" value="HisK_dim/P_sf"/>
</dbReference>
<keyword evidence="4" id="KW-0808">Transferase</keyword>
<dbReference type="SUPFAM" id="SSF47384">
    <property type="entry name" value="Homodimeric domain of signal transducing histidine kinase"/>
    <property type="match status" value="1"/>
</dbReference>
<dbReference type="GO" id="GO:0005886">
    <property type="term" value="C:plasma membrane"/>
    <property type="evidence" value="ECO:0007669"/>
    <property type="project" value="TreeGrafter"/>
</dbReference>
<evidence type="ECO:0000313" key="9">
    <source>
        <dbReference type="EMBL" id="HEW46643.1"/>
    </source>
</evidence>
<dbReference type="Pfam" id="PF02518">
    <property type="entry name" value="HATPase_c"/>
    <property type="match status" value="1"/>
</dbReference>
<evidence type="ECO:0000256" key="7">
    <source>
        <dbReference type="ARBA" id="ARBA00023136"/>
    </source>
</evidence>
<dbReference type="AlphaFoldDB" id="A0A7C2Z466"/>
<comment type="catalytic activity">
    <reaction evidence="1">
        <text>ATP + protein L-histidine = ADP + protein N-phospho-L-histidine.</text>
        <dbReference type="EC" id="2.7.13.3"/>
    </reaction>
</comment>
<reference evidence="9" key="1">
    <citation type="journal article" date="2020" name="mSystems">
        <title>Genome- and Community-Level Interaction Insights into Carbon Utilization and Element Cycling Functions of Hydrothermarchaeota in Hydrothermal Sediment.</title>
        <authorList>
            <person name="Zhou Z."/>
            <person name="Liu Y."/>
            <person name="Xu W."/>
            <person name="Pan J."/>
            <person name="Luo Z.H."/>
            <person name="Li M."/>
        </authorList>
    </citation>
    <scope>NUCLEOTIDE SEQUENCE [LARGE SCALE GENOMIC DNA]</scope>
    <source>
        <strain evidence="9">SpSt-132</strain>
    </source>
</reference>
<dbReference type="Gene3D" id="3.30.565.10">
    <property type="entry name" value="Histidine kinase-like ATPase, C-terminal domain"/>
    <property type="match status" value="1"/>
</dbReference>
<keyword evidence="3" id="KW-0597">Phosphoprotein</keyword>
<evidence type="ECO:0000256" key="3">
    <source>
        <dbReference type="ARBA" id="ARBA00022553"/>
    </source>
</evidence>
<dbReference type="InterPro" id="IPR004358">
    <property type="entry name" value="Sig_transdc_His_kin-like_C"/>
</dbReference>
<dbReference type="GO" id="GO:0000155">
    <property type="term" value="F:phosphorelay sensor kinase activity"/>
    <property type="evidence" value="ECO:0007669"/>
    <property type="project" value="InterPro"/>
</dbReference>
<evidence type="ECO:0000256" key="1">
    <source>
        <dbReference type="ARBA" id="ARBA00000085"/>
    </source>
</evidence>
<keyword evidence="6" id="KW-0902">Two-component regulatory system</keyword>